<sequence>MSNKTDENRKKTTGSGKHPAHWSGVFAMTLCVFALIASEFMPVSLLTPMAQTMHVTEGMAGQGIAISGAFAVVTSLFISVLAGTLNRKTLLLGLTCIMAISGAVIAMAPNYLTYMAGRSLIGIVVGGFWSMSAATAMRLVPVHRVPLALAIFNSGNALATVVAAPLGSWLGSVVGWRGAFFCLVPVAIIAFVWQLLSLPSMPVTRQAAASRNVFMLFRRRVVTLGMLGVGNFFMGQFTLFTYIRPFLETVTRVDAATVTLVLLVIGVAGFIGTTLIGRVLKRGFYPTLMAIPVLMAITALALIAFGSDVAIVTALLGLWGLISTAAPVGWWAWVPRTFPQNAEAGGGLMVAMVQLSIALGSTVGGLLFDHHGYQSTFLASAAMLIIATVLIFLTSRADTSAADHS</sequence>
<evidence type="ECO:0000256" key="3">
    <source>
        <dbReference type="ARBA" id="ARBA00022692"/>
    </source>
</evidence>
<evidence type="ECO:0000256" key="6">
    <source>
        <dbReference type="SAM" id="Phobius"/>
    </source>
</evidence>
<evidence type="ECO:0000256" key="4">
    <source>
        <dbReference type="ARBA" id="ARBA00022989"/>
    </source>
</evidence>
<keyword evidence="4 6" id="KW-1133">Transmembrane helix</keyword>
<feature type="transmembrane region" description="Helical" evidence="6">
    <location>
        <begin position="283"/>
        <end position="305"/>
    </location>
</feature>
<feature type="transmembrane region" description="Helical" evidence="6">
    <location>
        <begin position="60"/>
        <end position="82"/>
    </location>
</feature>
<dbReference type="Proteomes" id="UP001357437">
    <property type="component" value="Unassembled WGS sequence"/>
</dbReference>
<evidence type="ECO:0000259" key="7">
    <source>
        <dbReference type="PROSITE" id="PS50850"/>
    </source>
</evidence>
<name>A0ABU6ID03_9ENTR</name>
<accession>A0ABU6ID03</accession>
<dbReference type="EMBL" id="JAYMCU010000189">
    <property type="protein sequence ID" value="MEC3939476.1"/>
    <property type="molecule type" value="Genomic_DNA"/>
</dbReference>
<feature type="transmembrane region" description="Helical" evidence="6">
    <location>
        <begin position="346"/>
        <end position="367"/>
    </location>
</feature>
<dbReference type="InterPro" id="IPR050189">
    <property type="entry name" value="MFS_Efflux_Transporters"/>
</dbReference>
<dbReference type="Pfam" id="PF07690">
    <property type="entry name" value="MFS_1"/>
    <property type="match status" value="1"/>
</dbReference>
<feature type="transmembrane region" description="Helical" evidence="6">
    <location>
        <begin position="373"/>
        <end position="393"/>
    </location>
</feature>
<feature type="transmembrane region" description="Helical" evidence="6">
    <location>
        <begin position="221"/>
        <end position="243"/>
    </location>
</feature>
<dbReference type="SUPFAM" id="SSF103473">
    <property type="entry name" value="MFS general substrate transporter"/>
    <property type="match status" value="1"/>
</dbReference>
<feature type="transmembrane region" description="Helical" evidence="6">
    <location>
        <begin position="120"/>
        <end position="140"/>
    </location>
</feature>
<protein>
    <submittedName>
        <fullName evidence="8">MFS transporter</fullName>
    </submittedName>
</protein>
<dbReference type="Gene3D" id="1.20.1250.20">
    <property type="entry name" value="MFS general substrate transporter like domains"/>
    <property type="match status" value="1"/>
</dbReference>
<proteinExistence type="predicted"/>
<keyword evidence="5 6" id="KW-0472">Membrane</keyword>
<organism evidence="8 9">
    <name type="scientific">Leclercia adecarboxylata</name>
    <dbReference type="NCBI Taxonomy" id="83655"/>
    <lineage>
        <taxon>Bacteria</taxon>
        <taxon>Pseudomonadati</taxon>
        <taxon>Pseudomonadota</taxon>
        <taxon>Gammaproteobacteria</taxon>
        <taxon>Enterobacterales</taxon>
        <taxon>Enterobacteriaceae</taxon>
        <taxon>Leclercia</taxon>
    </lineage>
</organism>
<dbReference type="CDD" id="cd17324">
    <property type="entry name" value="MFS_NepI_like"/>
    <property type="match status" value="1"/>
</dbReference>
<dbReference type="RefSeq" id="WP_150870226.1">
    <property type="nucleotide sequence ID" value="NZ_CBCYJT010000003.1"/>
</dbReference>
<dbReference type="PROSITE" id="PS50850">
    <property type="entry name" value="MFS"/>
    <property type="match status" value="1"/>
</dbReference>
<dbReference type="InterPro" id="IPR011701">
    <property type="entry name" value="MFS"/>
</dbReference>
<feature type="domain" description="Major facilitator superfamily (MFS) profile" evidence="7">
    <location>
        <begin position="24"/>
        <end position="399"/>
    </location>
</feature>
<feature type="transmembrane region" description="Helical" evidence="6">
    <location>
        <begin position="311"/>
        <end position="334"/>
    </location>
</feature>
<feature type="transmembrane region" description="Helical" evidence="6">
    <location>
        <begin position="20"/>
        <end position="40"/>
    </location>
</feature>
<keyword evidence="2" id="KW-1003">Cell membrane</keyword>
<evidence type="ECO:0000256" key="2">
    <source>
        <dbReference type="ARBA" id="ARBA00022475"/>
    </source>
</evidence>
<gene>
    <name evidence="8" type="ORF">VOF76_25585</name>
</gene>
<evidence type="ECO:0000256" key="5">
    <source>
        <dbReference type="ARBA" id="ARBA00023136"/>
    </source>
</evidence>
<evidence type="ECO:0000313" key="9">
    <source>
        <dbReference type="Proteomes" id="UP001357437"/>
    </source>
</evidence>
<feature type="transmembrane region" description="Helical" evidence="6">
    <location>
        <begin position="176"/>
        <end position="196"/>
    </location>
</feature>
<keyword evidence="3 6" id="KW-0812">Transmembrane</keyword>
<comment type="subcellular location">
    <subcellularLocation>
        <location evidence="1">Cell membrane</location>
        <topology evidence="1">Multi-pass membrane protein</topology>
    </subcellularLocation>
</comment>
<feature type="transmembrane region" description="Helical" evidence="6">
    <location>
        <begin position="147"/>
        <end position="170"/>
    </location>
</feature>
<dbReference type="PANTHER" id="PTHR43124:SF5">
    <property type="entry name" value="PURINE RIBONUCLEOSIDE EFFLUX PUMP NEPI"/>
    <property type="match status" value="1"/>
</dbReference>
<dbReference type="InterPro" id="IPR036259">
    <property type="entry name" value="MFS_trans_sf"/>
</dbReference>
<keyword evidence="9" id="KW-1185">Reference proteome</keyword>
<comment type="caution">
    <text evidence="8">The sequence shown here is derived from an EMBL/GenBank/DDBJ whole genome shotgun (WGS) entry which is preliminary data.</text>
</comment>
<feature type="transmembrane region" description="Helical" evidence="6">
    <location>
        <begin position="89"/>
        <end position="108"/>
    </location>
</feature>
<dbReference type="InterPro" id="IPR020846">
    <property type="entry name" value="MFS_dom"/>
</dbReference>
<evidence type="ECO:0000256" key="1">
    <source>
        <dbReference type="ARBA" id="ARBA00004651"/>
    </source>
</evidence>
<feature type="transmembrane region" description="Helical" evidence="6">
    <location>
        <begin position="255"/>
        <end position="276"/>
    </location>
</feature>
<evidence type="ECO:0000313" key="8">
    <source>
        <dbReference type="EMBL" id="MEC3939476.1"/>
    </source>
</evidence>
<reference evidence="8 9" key="1">
    <citation type="submission" date="2024-01" db="EMBL/GenBank/DDBJ databases">
        <title>Comparative Genomics of Leclercia adecarboxylata Strains Isolated from Several Sources.</title>
        <authorList>
            <person name="Yescas-Zazueta V."/>
            <person name="Balbuena-Alonso M.G."/>
            <person name="Valencia D."/>
            <person name="Mendez-Pfeiffer P.A."/>
            <person name="Ballesteros-Monrreal M.G."/>
            <person name="Rocha-Gracia R.D.C."/>
            <person name="Barrios-Villa E."/>
        </authorList>
    </citation>
    <scope>NUCLEOTIDE SEQUENCE [LARGE SCALE GENOMIC DNA]</scope>
    <source>
        <strain evidence="8 9">33MEM</strain>
    </source>
</reference>
<dbReference type="PANTHER" id="PTHR43124">
    <property type="entry name" value="PURINE EFFLUX PUMP PBUE"/>
    <property type="match status" value="1"/>
</dbReference>